<evidence type="ECO:0000313" key="3">
    <source>
        <dbReference type="Proteomes" id="UP001219525"/>
    </source>
</evidence>
<proteinExistence type="predicted"/>
<dbReference type="AlphaFoldDB" id="A0AAD6UMN7"/>
<dbReference type="Proteomes" id="UP001219525">
    <property type="component" value="Unassembled WGS sequence"/>
</dbReference>
<protein>
    <submittedName>
        <fullName evidence="2">Uncharacterized protein</fullName>
    </submittedName>
</protein>
<comment type="caution">
    <text evidence="2">The sequence shown here is derived from an EMBL/GenBank/DDBJ whole genome shotgun (WGS) entry which is preliminary data.</text>
</comment>
<dbReference type="EMBL" id="JARJCW010000141">
    <property type="protein sequence ID" value="KAJ7190867.1"/>
    <property type="molecule type" value="Genomic_DNA"/>
</dbReference>
<keyword evidence="3" id="KW-1185">Reference proteome</keyword>
<feature type="region of interest" description="Disordered" evidence="1">
    <location>
        <begin position="38"/>
        <end position="75"/>
    </location>
</feature>
<name>A0AAD6UMN7_9AGAR</name>
<accession>A0AAD6UMN7</accession>
<reference evidence="2" key="1">
    <citation type="submission" date="2023-03" db="EMBL/GenBank/DDBJ databases">
        <title>Massive genome expansion in bonnet fungi (Mycena s.s.) driven by repeated elements and novel gene families across ecological guilds.</title>
        <authorList>
            <consortium name="Lawrence Berkeley National Laboratory"/>
            <person name="Harder C.B."/>
            <person name="Miyauchi S."/>
            <person name="Viragh M."/>
            <person name="Kuo A."/>
            <person name="Thoen E."/>
            <person name="Andreopoulos B."/>
            <person name="Lu D."/>
            <person name="Skrede I."/>
            <person name="Drula E."/>
            <person name="Henrissat B."/>
            <person name="Morin E."/>
            <person name="Kohler A."/>
            <person name="Barry K."/>
            <person name="LaButti K."/>
            <person name="Morin E."/>
            <person name="Salamov A."/>
            <person name="Lipzen A."/>
            <person name="Mereny Z."/>
            <person name="Hegedus B."/>
            <person name="Baldrian P."/>
            <person name="Stursova M."/>
            <person name="Weitz H."/>
            <person name="Taylor A."/>
            <person name="Grigoriev I.V."/>
            <person name="Nagy L.G."/>
            <person name="Martin F."/>
            <person name="Kauserud H."/>
        </authorList>
    </citation>
    <scope>NUCLEOTIDE SEQUENCE</scope>
    <source>
        <strain evidence="2">9144</strain>
    </source>
</reference>
<feature type="compositionally biased region" description="Low complexity" evidence="1">
    <location>
        <begin position="44"/>
        <end position="54"/>
    </location>
</feature>
<organism evidence="2 3">
    <name type="scientific">Mycena pura</name>
    <dbReference type="NCBI Taxonomy" id="153505"/>
    <lineage>
        <taxon>Eukaryota</taxon>
        <taxon>Fungi</taxon>
        <taxon>Dikarya</taxon>
        <taxon>Basidiomycota</taxon>
        <taxon>Agaricomycotina</taxon>
        <taxon>Agaricomycetes</taxon>
        <taxon>Agaricomycetidae</taxon>
        <taxon>Agaricales</taxon>
        <taxon>Marasmiineae</taxon>
        <taxon>Mycenaceae</taxon>
        <taxon>Mycena</taxon>
    </lineage>
</organism>
<evidence type="ECO:0000256" key="1">
    <source>
        <dbReference type="SAM" id="MobiDB-lite"/>
    </source>
</evidence>
<sequence length="335" mass="36262">MSRLPHGHVHANGDPIFNGPGRFGPVVITNPDPRFPPGWQGLLSSAPAPSAQHPPTRPVASARQMPRPSAIRSDYPSRRQVAAVFSLRAAVHALPASAFPSHKPAPFAARMSETARTGHRWPALSPSSTVVRSPSPDIPPSLSMPFSLSLQSADQVAPPCADATDAWHVTSGMMYYPRAHSYNTEVPITVTFAPSHGPGLVGVAMTELVRGRGLLEPHTPMGTFFPPGYQVGATGRLVFEWPGYDMQLFPLRLQDGQGLYAPRVALGMQIAAIFDIFIEKFGDPQEFTPGTGVMPIPLGRHGVRYERLRLLEAISFDGQDFYVRIATVPPRITTA</sequence>
<gene>
    <name evidence="2" type="ORF">GGX14DRAFT_579462</name>
</gene>
<evidence type="ECO:0000313" key="2">
    <source>
        <dbReference type="EMBL" id="KAJ7190867.1"/>
    </source>
</evidence>